<gene>
    <name evidence="2" type="ORF">NBR_LOCUS4446</name>
    <name evidence="3" type="ORF">NBR_LOCUS5030</name>
</gene>
<keyword evidence="1" id="KW-1133">Transmembrane helix</keyword>
<dbReference type="WBParaSite" id="NBR_0000444501-mRNA-1">
    <property type="protein sequence ID" value="NBR_0000444501-mRNA-1"/>
    <property type="gene ID" value="NBR_0000444501"/>
</dbReference>
<dbReference type="EMBL" id="UYSL01010886">
    <property type="protein sequence ID" value="VDL68619.1"/>
    <property type="molecule type" value="Genomic_DNA"/>
</dbReference>
<dbReference type="EMBL" id="UYSL01008338">
    <property type="protein sequence ID" value="VDL68035.1"/>
    <property type="molecule type" value="Genomic_DNA"/>
</dbReference>
<dbReference type="WBParaSite" id="NBR_0000502901-mRNA-1">
    <property type="protein sequence ID" value="NBR_0000502901-mRNA-1"/>
    <property type="gene ID" value="NBR_0000502901"/>
</dbReference>
<evidence type="ECO:0000313" key="4">
    <source>
        <dbReference type="Proteomes" id="UP000271162"/>
    </source>
</evidence>
<name>A0A0N4XR77_NIPBR</name>
<evidence type="ECO:0000313" key="3">
    <source>
        <dbReference type="EMBL" id="VDL68619.1"/>
    </source>
</evidence>
<reference evidence="5 6" key="1">
    <citation type="submission" date="2017-02" db="UniProtKB">
        <authorList>
            <consortium name="WormBaseParasite"/>
        </authorList>
    </citation>
    <scope>IDENTIFICATION</scope>
</reference>
<protein>
    <submittedName>
        <fullName evidence="5 6">ABC transmembrane type-1 domain-containing protein</fullName>
    </submittedName>
</protein>
<feature type="transmembrane region" description="Helical" evidence="1">
    <location>
        <begin position="6"/>
        <end position="25"/>
    </location>
</feature>
<organism evidence="6">
    <name type="scientific">Nippostrongylus brasiliensis</name>
    <name type="common">Rat hookworm</name>
    <dbReference type="NCBI Taxonomy" id="27835"/>
    <lineage>
        <taxon>Eukaryota</taxon>
        <taxon>Metazoa</taxon>
        <taxon>Ecdysozoa</taxon>
        <taxon>Nematoda</taxon>
        <taxon>Chromadorea</taxon>
        <taxon>Rhabditida</taxon>
        <taxon>Rhabditina</taxon>
        <taxon>Rhabditomorpha</taxon>
        <taxon>Strongyloidea</taxon>
        <taxon>Heligmosomidae</taxon>
        <taxon>Nippostrongylus</taxon>
    </lineage>
</organism>
<evidence type="ECO:0000256" key="1">
    <source>
        <dbReference type="SAM" id="Phobius"/>
    </source>
</evidence>
<dbReference type="STRING" id="27835.A0A0N4XR77"/>
<reference evidence="2 4" key="2">
    <citation type="submission" date="2018-11" db="EMBL/GenBank/DDBJ databases">
        <authorList>
            <consortium name="Pathogen Informatics"/>
        </authorList>
    </citation>
    <scope>NUCLEOTIDE SEQUENCE [LARGE SCALE GENOMIC DNA]</scope>
</reference>
<evidence type="ECO:0000313" key="5">
    <source>
        <dbReference type="WBParaSite" id="NBR_0000444501-mRNA-1"/>
    </source>
</evidence>
<sequence>MWFFLAGYLTLSLSAVTIILQLAYMPMIMRKVENSRDIAQQSIKGFKVSSVVRFLSEHTSHQTLCIREMPELQIFRIDFSSIYTEQN</sequence>
<accession>A0A0N4XR77</accession>
<keyword evidence="1" id="KW-0812">Transmembrane</keyword>
<keyword evidence="1" id="KW-0472">Membrane</keyword>
<evidence type="ECO:0000313" key="2">
    <source>
        <dbReference type="EMBL" id="VDL68035.1"/>
    </source>
</evidence>
<dbReference type="AlphaFoldDB" id="A0A0N4XR77"/>
<keyword evidence="4" id="KW-1185">Reference proteome</keyword>
<evidence type="ECO:0000313" key="6">
    <source>
        <dbReference type="WBParaSite" id="NBR_0000502901-mRNA-1"/>
    </source>
</evidence>
<proteinExistence type="predicted"/>
<dbReference type="Proteomes" id="UP000271162">
    <property type="component" value="Unassembled WGS sequence"/>
</dbReference>